<feature type="domain" description="Dihydroxy-acid/6-phosphogluconate dehydratase N-terminal" evidence="16">
    <location>
        <begin position="73"/>
        <end position="398"/>
    </location>
</feature>
<keyword evidence="9 15" id="KW-0456">Lyase</keyword>
<dbReference type="UniPathway" id="UPA00049">
    <property type="reaction ID" value="UER00061"/>
</dbReference>
<sequence>MSANPQMAHFLAIWGNLRFARRERFCHIGEVRIVPKGLKMPPYRSRTTTHGRNMAGARGLWRATGMKDEDFGKPIIAVVNSFTQFVPGHVHLKDLGQLVAREIESAGGVAKEFNTIAVDDGIAMGHDGMLYSLPSRELIADSVEYMVNAHCADAMVCISNCDKITPGMLMAALRLNIPVVFVSGGPMEAGKVVWEDSVKKLDLVDAMVAAADDHYTDEQVKAIERSACPTCGSCSGMFTANSMNCLTEALGLSLPGNGSTLATHADRKRLFVEAGHLIVDLARRYYEQDDESVLPRSIATFSAFENAMTLDIAMGGSTNTVLHLLAAAQEAEIDFTMADIDRLSRRVPVLCKVAPAVSSVHMEDVHHAGGIMGILGQLDNAGLLTTSIPTVHSETLAKALDHWDVTRTNSEMVHKFYSAAPGGVPTQVAFSQERRFDKVDTDREKGVIRSKEHAFNQDGGLAVLYGNLAEDGCIVKTAGVDDSILKFSGPARIFESQDSAVLGILNGKIKPGDIVLIRYEGPRGGPGMQEMLYPTSYLKSKGLGKACALITDGRFSGGSSGLSIGHVSPEAAEGGTIGLVREGDIIDIDIPNRKIHLAVDDATLAERRAEQDAAGWKPAEERKRKISTALKAYAAMATSAARGAVRKLPD</sequence>
<comment type="cofactor">
    <cofactor evidence="1 15">
        <name>Mg(2+)</name>
        <dbReference type="ChEBI" id="CHEBI:18420"/>
    </cofactor>
</comment>
<dbReference type="GO" id="GO:0016757">
    <property type="term" value="F:glycosyltransferase activity"/>
    <property type="evidence" value="ECO:0007669"/>
    <property type="project" value="UniProtKB-KW"/>
</dbReference>
<organism evidence="18 19">
    <name type="scientific">Brucella ceti str. Cudo</name>
    <dbReference type="NCBI Taxonomy" id="595497"/>
    <lineage>
        <taxon>Bacteria</taxon>
        <taxon>Pseudomonadati</taxon>
        <taxon>Pseudomonadota</taxon>
        <taxon>Alphaproteobacteria</taxon>
        <taxon>Hyphomicrobiales</taxon>
        <taxon>Brucellaceae</taxon>
        <taxon>Brucella/Ochrobactrum group</taxon>
        <taxon>Brucella</taxon>
    </lineage>
</organism>
<keyword evidence="18" id="KW-0328">Glycosyltransferase</keyword>
<comment type="catalytic activity">
    <reaction evidence="15">
        <text>(2R,3R)-2,3-dihydroxy-3-methylpentanoate = (S)-3-methyl-2-oxopentanoate + H2O</text>
        <dbReference type="Rhea" id="RHEA:27694"/>
        <dbReference type="ChEBI" id="CHEBI:15377"/>
        <dbReference type="ChEBI" id="CHEBI:35146"/>
        <dbReference type="ChEBI" id="CHEBI:49258"/>
        <dbReference type="EC" id="4.2.1.9"/>
    </reaction>
</comment>
<dbReference type="AlphaFoldDB" id="C0G3M7"/>
<dbReference type="HAMAP" id="MF_00012">
    <property type="entry name" value="IlvD"/>
    <property type="match status" value="1"/>
</dbReference>
<dbReference type="InterPro" id="IPR020558">
    <property type="entry name" value="DiOHA_6PGluconate_deHydtase_CS"/>
</dbReference>
<dbReference type="Pfam" id="PF00920">
    <property type="entry name" value="ILVD_EDD_N"/>
    <property type="match status" value="1"/>
</dbReference>
<gene>
    <name evidence="15 18" type="primary">ilvD</name>
    <name evidence="18" type="ORF">BCETI_1000268</name>
</gene>
<keyword evidence="5 15" id="KW-0479">Metal-binding</keyword>
<comment type="function">
    <text evidence="15">Functions in the biosynthesis of branched-chain amino acids. Catalyzes the dehydration of (2R,3R)-2,3-dihydroxy-3-methylpentanoate (2,3-dihydroxy-3-methylvalerate) into 2-oxo-3-methylpentanoate (2-oxo-3-methylvalerate) and of (2R)-2,3-dihydroxy-3-methylbutanoate (2,3-dihydroxyisovalerate) into 2-oxo-3-methylbutanoate (2-oxoisovalerate), the penultimate precursor to L-isoleucine and L-valine, respectively.</text>
</comment>
<evidence type="ECO:0000256" key="14">
    <source>
        <dbReference type="ARBA" id="ARBA00029490"/>
    </source>
</evidence>
<comment type="caution">
    <text evidence="15">Lacks conserved residue(s) required for the propagation of feature annotation.</text>
</comment>
<dbReference type="FunFam" id="3.50.30.80:FF:000001">
    <property type="entry name" value="Dihydroxy-acid dehydratase"/>
    <property type="match status" value="1"/>
</dbReference>
<feature type="domain" description="Dihydroxy-acid/6-phosphogluconate dehydratase C-terminal" evidence="17">
    <location>
        <begin position="447"/>
        <end position="644"/>
    </location>
</feature>
<dbReference type="InterPro" id="IPR056740">
    <property type="entry name" value="ILV_EDD_C"/>
</dbReference>
<evidence type="ECO:0000256" key="13">
    <source>
        <dbReference type="ARBA" id="ARBA00029437"/>
    </source>
</evidence>
<dbReference type="PANTHER" id="PTHR43661">
    <property type="entry name" value="D-XYLONATE DEHYDRATASE"/>
    <property type="match status" value="1"/>
</dbReference>
<dbReference type="InterPro" id="IPR004404">
    <property type="entry name" value="DihydroxyA_deHydtase"/>
</dbReference>
<proteinExistence type="inferred from homology"/>
<evidence type="ECO:0000259" key="17">
    <source>
        <dbReference type="Pfam" id="PF24877"/>
    </source>
</evidence>
<keyword evidence="8 15" id="KW-0411">Iron-sulfur</keyword>
<evidence type="ECO:0000256" key="7">
    <source>
        <dbReference type="ARBA" id="ARBA00023004"/>
    </source>
</evidence>
<comment type="pathway">
    <text evidence="13 15">Amino-acid biosynthesis; L-isoleucine biosynthesis; L-isoleucine from 2-oxobutanoate: step 3/4.</text>
</comment>
<dbReference type="EMBL" id="ACJD01000001">
    <property type="protein sequence ID" value="EEH15342.1"/>
    <property type="molecule type" value="Genomic_DNA"/>
</dbReference>
<dbReference type="GO" id="GO:0000287">
    <property type="term" value="F:magnesium ion binding"/>
    <property type="evidence" value="ECO:0007669"/>
    <property type="project" value="UniProtKB-UniRule"/>
</dbReference>
<evidence type="ECO:0000256" key="15">
    <source>
        <dbReference type="HAMAP-Rule" id="MF_00012"/>
    </source>
</evidence>
<evidence type="ECO:0000256" key="10">
    <source>
        <dbReference type="ARBA" id="ARBA00023304"/>
    </source>
</evidence>
<dbReference type="InterPro" id="IPR042096">
    <property type="entry name" value="Dihydro-acid_dehy_C"/>
</dbReference>
<dbReference type="GO" id="GO:0009099">
    <property type="term" value="P:L-valine biosynthetic process"/>
    <property type="evidence" value="ECO:0007669"/>
    <property type="project" value="UniProtKB-UniRule"/>
</dbReference>
<dbReference type="Pfam" id="PF24877">
    <property type="entry name" value="ILV_EDD_C"/>
    <property type="match status" value="1"/>
</dbReference>
<keyword evidence="18" id="KW-0808">Transferase</keyword>
<dbReference type="PROSITE" id="PS00886">
    <property type="entry name" value="ILVD_EDD_1"/>
    <property type="match status" value="1"/>
</dbReference>
<dbReference type="PROSITE" id="PS00887">
    <property type="entry name" value="ILVD_EDD_2"/>
    <property type="match status" value="1"/>
</dbReference>
<keyword evidence="6 15" id="KW-0460">Magnesium</keyword>
<evidence type="ECO:0000256" key="12">
    <source>
        <dbReference type="ARBA" id="ARBA00029436"/>
    </source>
</evidence>
<feature type="binding site" evidence="15">
    <location>
        <position position="530"/>
    </location>
    <ligand>
        <name>Mg(2+)</name>
        <dbReference type="ChEBI" id="CHEBI:18420"/>
    </ligand>
</feature>
<dbReference type="NCBIfam" id="TIGR00110">
    <property type="entry name" value="ilvD"/>
    <property type="match status" value="1"/>
</dbReference>
<dbReference type="GO" id="GO:0009097">
    <property type="term" value="P:isoleucine biosynthetic process"/>
    <property type="evidence" value="ECO:0007669"/>
    <property type="project" value="UniProtKB-UniRule"/>
</dbReference>
<feature type="active site" description="Proton acceptor" evidence="15">
    <location>
        <position position="556"/>
    </location>
</feature>
<dbReference type="Gene3D" id="3.50.30.80">
    <property type="entry name" value="IlvD/EDD C-terminal domain-like"/>
    <property type="match status" value="1"/>
</dbReference>
<keyword evidence="10 15" id="KW-0100">Branched-chain amino acid biosynthesis</keyword>
<evidence type="ECO:0000256" key="3">
    <source>
        <dbReference type="ARBA" id="ARBA00022605"/>
    </source>
</evidence>
<evidence type="ECO:0000256" key="4">
    <source>
        <dbReference type="ARBA" id="ARBA00022714"/>
    </source>
</evidence>
<dbReference type="UniPathway" id="UPA00047">
    <property type="reaction ID" value="UER00057"/>
</dbReference>
<dbReference type="GO" id="GO:0051537">
    <property type="term" value="F:2 iron, 2 sulfur cluster binding"/>
    <property type="evidence" value="ECO:0007669"/>
    <property type="project" value="UniProtKB-UniRule"/>
</dbReference>
<comment type="subunit">
    <text evidence="15">Homodimer.</text>
</comment>
<comment type="catalytic activity">
    <reaction evidence="11">
        <text>(2R)-2,3-dihydroxy-3-methylbutanoate = 3-methyl-2-oxobutanoate + H2O</text>
        <dbReference type="Rhea" id="RHEA:24809"/>
        <dbReference type="ChEBI" id="CHEBI:11851"/>
        <dbReference type="ChEBI" id="CHEBI:15377"/>
        <dbReference type="ChEBI" id="CHEBI:49072"/>
        <dbReference type="EC" id="4.2.1.9"/>
    </reaction>
    <physiologicalReaction direction="left-to-right" evidence="11">
        <dbReference type="Rhea" id="RHEA:24810"/>
    </physiologicalReaction>
</comment>
<evidence type="ECO:0000313" key="18">
    <source>
        <dbReference type="EMBL" id="EEH15342.1"/>
    </source>
</evidence>
<dbReference type="SUPFAM" id="SSF143975">
    <property type="entry name" value="IlvD/EDD N-terminal domain-like"/>
    <property type="match status" value="1"/>
</dbReference>
<keyword evidence="7 15" id="KW-0408">Iron</keyword>
<dbReference type="SUPFAM" id="SSF52016">
    <property type="entry name" value="LeuD/IlvD-like"/>
    <property type="match status" value="1"/>
</dbReference>
<evidence type="ECO:0000256" key="8">
    <source>
        <dbReference type="ARBA" id="ARBA00023014"/>
    </source>
</evidence>
<dbReference type="GO" id="GO:0004160">
    <property type="term" value="F:dihydroxy-acid dehydratase activity"/>
    <property type="evidence" value="ECO:0007669"/>
    <property type="project" value="UniProtKB-UniRule"/>
</dbReference>
<dbReference type="PANTHER" id="PTHR43661:SF3">
    <property type="entry name" value="D-XYLONATE DEHYDRATASE YAGF-RELATED"/>
    <property type="match status" value="1"/>
</dbReference>
<feature type="binding site" description="via carbamate group" evidence="15">
    <location>
        <position position="163"/>
    </location>
    <ligand>
        <name>Mg(2+)</name>
        <dbReference type="ChEBI" id="CHEBI:18420"/>
    </ligand>
</feature>
<feature type="binding site" evidence="15">
    <location>
        <position position="162"/>
    </location>
    <ligand>
        <name>Mg(2+)</name>
        <dbReference type="ChEBI" id="CHEBI:18420"/>
    </ligand>
</feature>
<dbReference type="GO" id="GO:0005829">
    <property type="term" value="C:cytosol"/>
    <property type="evidence" value="ECO:0007669"/>
    <property type="project" value="TreeGrafter"/>
</dbReference>
<comment type="similarity">
    <text evidence="2 15">Belongs to the IlvD/Edd family.</text>
</comment>
<protein>
    <recommendedName>
        <fullName evidence="14 15">Dihydroxy-acid dehydratase</fullName>
        <shortName evidence="15">DAD</shortName>
        <ecNumber evidence="14 15">4.2.1.9</ecNumber>
    </recommendedName>
</protein>
<evidence type="ECO:0000256" key="5">
    <source>
        <dbReference type="ARBA" id="ARBA00022723"/>
    </source>
</evidence>
<feature type="modified residue" description="N6-carboxylysine" evidence="15">
    <location>
        <position position="163"/>
    </location>
</feature>
<evidence type="ECO:0000256" key="1">
    <source>
        <dbReference type="ARBA" id="ARBA00001946"/>
    </source>
</evidence>
<evidence type="ECO:0000259" key="16">
    <source>
        <dbReference type="Pfam" id="PF00920"/>
    </source>
</evidence>
<comment type="cofactor">
    <cofactor evidence="15">
        <name>[2Fe-2S] cluster</name>
        <dbReference type="ChEBI" id="CHEBI:190135"/>
    </cofactor>
    <text evidence="15">Binds 1 [2Fe-2S] cluster per subunit. This cluster acts as a Lewis acid cofactor.</text>
</comment>
<evidence type="ECO:0000256" key="11">
    <source>
        <dbReference type="ARBA" id="ARBA00029304"/>
    </source>
</evidence>
<dbReference type="InterPro" id="IPR000581">
    <property type="entry name" value="ILV_EDD_N"/>
</dbReference>
<evidence type="ECO:0000256" key="2">
    <source>
        <dbReference type="ARBA" id="ARBA00006486"/>
    </source>
</evidence>
<comment type="pathway">
    <text evidence="12 15">Amino-acid biosynthesis; L-valine biosynthesis; L-valine from pyruvate: step 3/4.</text>
</comment>
<dbReference type="InterPro" id="IPR037237">
    <property type="entry name" value="IlvD/EDD_N"/>
</dbReference>
<evidence type="ECO:0000256" key="9">
    <source>
        <dbReference type="ARBA" id="ARBA00023239"/>
    </source>
</evidence>
<keyword evidence="4 15" id="KW-0001">2Fe-2S</keyword>
<dbReference type="EC" id="4.2.1.9" evidence="14 15"/>
<evidence type="ECO:0000256" key="6">
    <source>
        <dbReference type="ARBA" id="ARBA00022842"/>
    </source>
</evidence>
<comment type="caution">
    <text evidence="18">The sequence shown here is derived from an EMBL/GenBank/DDBJ whole genome shotgun (WGS) entry which is preliminary data.</text>
</comment>
<accession>C0G3M7</accession>
<name>C0G3M7_9HYPH</name>
<feature type="binding site" evidence="15">
    <location>
        <position position="120"/>
    </location>
    <ligand>
        <name>Mg(2+)</name>
        <dbReference type="ChEBI" id="CHEBI:18420"/>
    </ligand>
</feature>
<reference evidence="18 19" key="1">
    <citation type="submission" date="2009-03" db="EMBL/GenBank/DDBJ databases">
        <authorList>
            <person name="Setubal J.C."/>
            <person name="Boyle S."/>
            <person name="Crasta O.R."/>
            <person name="Gillespie J.J."/>
            <person name="Kenyon R.W."/>
            <person name="Lu J."/>
            <person name="Mane S."/>
            <person name="Nagrani S."/>
            <person name="Shallom J.M."/>
            <person name="Shallom S."/>
            <person name="Shukla M."/>
            <person name="Snyder E.E."/>
            <person name="Sobral B.W."/>
            <person name="Wattam A.R."/>
            <person name="Will R."/>
            <person name="Williams K."/>
            <person name="Yoo H."/>
            <person name="Bruce D.H."/>
            <person name="Detter C."/>
            <person name="Munk C."/>
            <person name="Brettin T.S."/>
            <person name="Ficht T."/>
        </authorList>
    </citation>
    <scope>NUCLEOTIDE SEQUENCE [LARGE SCALE GENOMIC DNA]</scope>
    <source>
        <strain evidence="18 19">Cudo</strain>
    </source>
</reference>
<keyword evidence="3 15" id="KW-0028">Amino-acid biosynthesis</keyword>
<dbReference type="NCBIfam" id="NF009103">
    <property type="entry name" value="PRK12448.1"/>
    <property type="match status" value="1"/>
</dbReference>
<evidence type="ECO:0000313" key="19">
    <source>
        <dbReference type="Proteomes" id="UP000003678"/>
    </source>
</evidence>
<dbReference type="Proteomes" id="UP000003678">
    <property type="component" value="Unassembled WGS sequence"/>
</dbReference>